<dbReference type="EMBL" id="JAPFQI010000028">
    <property type="protein sequence ID" value="MCW8088167.1"/>
    <property type="molecule type" value="Genomic_DNA"/>
</dbReference>
<dbReference type="Proteomes" id="UP001526430">
    <property type="component" value="Unassembled WGS sequence"/>
</dbReference>
<organism evidence="1 2">
    <name type="scientific">Sabulicella glaciei</name>
    <dbReference type="NCBI Taxonomy" id="2984948"/>
    <lineage>
        <taxon>Bacteria</taxon>
        <taxon>Pseudomonadati</taxon>
        <taxon>Pseudomonadota</taxon>
        <taxon>Alphaproteobacteria</taxon>
        <taxon>Acetobacterales</taxon>
        <taxon>Acetobacteraceae</taxon>
        <taxon>Sabulicella</taxon>
    </lineage>
</organism>
<sequence length="40" mass="4272">MTHWSARAAAAATAMPDLAVEARDARDMVACLRSLKPTSQ</sequence>
<evidence type="ECO:0000313" key="1">
    <source>
        <dbReference type="EMBL" id="MCW8088167.1"/>
    </source>
</evidence>
<dbReference type="RefSeq" id="WP_301592368.1">
    <property type="nucleotide sequence ID" value="NZ_JAPFQI010000028.1"/>
</dbReference>
<evidence type="ECO:0000313" key="2">
    <source>
        <dbReference type="Proteomes" id="UP001526430"/>
    </source>
</evidence>
<reference evidence="1 2" key="1">
    <citation type="submission" date="2022-10" db="EMBL/GenBank/DDBJ databases">
        <title>Roseococcus glaciei nov., sp. nov., isolated from glacier.</title>
        <authorList>
            <person name="Liu Q."/>
            <person name="Xin Y.-H."/>
        </authorList>
    </citation>
    <scope>NUCLEOTIDE SEQUENCE [LARGE SCALE GENOMIC DNA]</scope>
    <source>
        <strain evidence="1 2">MDT2-1-1</strain>
    </source>
</reference>
<protein>
    <submittedName>
        <fullName evidence="1">Uncharacterized protein</fullName>
    </submittedName>
</protein>
<keyword evidence="2" id="KW-1185">Reference proteome</keyword>
<gene>
    <name evidence="1" type="ORF">OF850_21460</name>
</gene>
<comment type="caution">
    <text evidence="1">The sequence shown here is derived from an EMBL/GenBank/DDBJ whole genome shotgun (WGS) entry which is preliminary data.</text>
</comment>
<proteinExistence type="predicted"/>
<accession>A0ABT3P187</accession>
<name>A0ABT3P187_9PROT</name>